<name>A0A3N4LU81_9PEZI</name>
<dbReference type="Gene3D" id="3.90.1200.10">
    <property type="match status" value="1"/>
</dbReference>
<feature type="domain" description="Aminoglycoside phosphotransferase" evidence="1">
    <location>
        <begin position="68"/>
        <end position="322"/>
    </location>
</feature>
<dbReference type="PANTHER" id="PTHR21310">
    <property type="entry name" value="AMINOGLYCOSIDE PHOSPHOTRANSFERASE-RELATED-RELATED"/>
    <property type="match status" value="1"/>
</dbReference>
<dbReference type="Pfam" id="PF01636">
    <property type="entry name" value="APH"/>
    <property type="match status" value="1"/>
</dbReference>
<dbReference type="AlphaFoldDB" id="A0A3N4LU81"/>
<dbReference type="EMBL" id="ML121534">
    <property type="protein sequence ID" value="RPB26427.1"/>
    <property type="molecule type" value="Genomic_DNA"/>
</dbReference>
<dbReference type="EMBL" id="ML121775">
    <property type="protein sequence ID" value="RPB17991.1"/>
    <property type="molecule type" value="Genomic_DNA"/>
</dbReference>
<dbReference type="STRING" id="1051890.A0A3N4LU81"/>
<dbReference type="InterPro" id="IPR051678">
    <property type="entry name" value="AGP_Transferase"/>
</dbReference>
<evidence type="ECO:0000313" key="2">
    <source>
        <dbReference type="EMBL" id="RPB17991.1"/>
    </source>
</evidence>
<dbReference type="Proteomes" id="UP000267821">
    <property type="component" value="Unassembled WGS sequence"/>
</dbReference>
<dbReference type="InterPro" id="IPR011009">
    <property type="entry name" value="Kinase-like_dom_sf"/>
</dbReference>
<proteinExistence type="predicted"/>
<dbReference type="PANTHER" id="PTHR21310:SF51">
    <property type="entry name" value="AMINOGLYCOSIDE PHOSPHOTRANSFERASE DOMAIN-CONTAINING PROTEIN"/>
    <property type="match status" value="1"/>
</dbReference>
<evidence type="ECO:0000313" key="4">
    <source>
        <dbReference type="Proteomes" id="UP000267821"/>
    </source>
</evidence>
<dbReference type="FunCoup" id="A0A3N4LU81">
    <property type="interactions" value="15"/>
</dbReference>
<dbReference type="OrthoDB" id="10003767at2759"/>
<reference evidence="3 4" key="1">
    <citation type="journal article" date="2018" name="Nat. Ecol. Evol.">
        <title>Pezizomycetes genomes reveal the molecular basis of ectomycorrhizal truffle lifestyle.</title>
        <authorList>
            <person name="Murat C."/>
            <person name="Payen T."/>
            <person name="Noel B."/>
            <person name="Kuo A."/>
            <person name="Morin E."/>
            <person name="Chen J."/>
            <person name="Kohler A."/>
            <person name="Krizsan K."/>
            <person name="Balestrini R."/>
            <person name="Da Silva C."/>
            <person name="Montanini B."/>
            <person name="Hainaut M."/>
            <person name="Levati E."/>
            <person name="Barry K.W."/>
            <person name="Belfiori B."/>
            <person name="Cichocki N."/>
            <person name="Clum A."/>
            <person name="Dockter R.B."/>
            <person name="Fauchery L."/>
            <person name="Guy J."/>
            <person name="Iotti M."/>
            <person name="Le Tacon F."/>
            <person name="Lindquist E.A."/>
            <person name="Lipzen A."/>
            <person name="Malagnac F."/>
            <person name="Mello A."/>
            <person name="Molinier V."/>
            <person name="Miyauchi S."/>
            <person name="Poulain J."/>
            <person name="Riccioni C."/>
            <person name="Rubini A."/>
            <person name="Sitrit Y."/>
            <person name="Splivallo R."/>
            <person name="Traeger S."/>
            <person name="Wang M."/>
            <person name="Zifcakova L."/>
            <person name="Wipf D."/>
            <person name="Zambonelli A."/>
            <person name="Paolocci F."/>
            <person name="Nowrousian M."/>
            <person name="Ottonello S."/>
            <person name="Baldrian P."/>
            <person name="Spatafora J.W."/>
            <person name="Henrissat B."/>
            <person name="Nagy L.G."/>
            <person name="Aury J.M."/>
            <person name="Wincker P."/>
            <person name="Grigoriev I.V."/>
            <person name="Bonfante P."/>
            <person name="Martin F.M."/>
        </authorList>
    </citation>
    <scope>NUCLEOTIDE SEQUENCE [LARGE SCALE GENOMIC DNA]</scope>
    <source>
        <strain evidence="3 4">ATCC MYA-4762</strain>
    </source>
</reference>
<accession>A0A3N4LU81</accession>
<protein>
    <recommendedName>
        <fullName evidence="1">Aminoglycoside phosphotransferase domain-containing protein</fullName>
    </recommendedName>
</protein>
<evidence type="ECO:0000313" key="3">
    <source>
        <dbReference type="EMBL" id="RPB26427.1"/>
    </source>
</evidence>
<dbReference type="SUPFAM" id="SSF56112">
    <property type="entry name" value="Protein kinase-like (PK-like)"/>
    <property type="match status" value="1"/>
</dbReference>
<sequence length="464" mass="53560">MGQEEPMRETEEEDELFIFRPLLSHLQLDKLPELAISLKTGLLGGDICSPLTCTVSPRPLIGTYNILFRVTFSDSTEWLFKIPFIGYLPEWLEASGRKLRSEVNTMRFIRKYTKIPVPEVYAFDCHLDNLINAPYIALEFINGITMLTKWFAKPGGYEQLSEEQLEERRVRWLKAVAEYMFELGKFRFDQCGMLDFKEGGDGPIGIDPLRVPDMLAESHVEPSSDVVPQKYCDIGPFSDTKSYLLGRLHLQASNTSAIHLHRILRQLINWIPESMANFELGPHGHRFVLCHPDLDLDNIIISNDGECRILSIIDWDGASTSPLCIGNERYPSWLSREWHPVVYQYDPDDPESDDLENSPEELERFRDIYATYMQELVGCEREALTSFSYIYEMLEIAAANIYFIKGIVYSLCRDCITASRPRDLDDDEDIYLSDVIQAFQEDFPEQMVMDRLRDGFLKLCGEDY</sequence>
<gene>
    <name evidence="3" type="ORF">L211DRAFT_847077</name>
    <name evidence="2" type="ORF">L211DRAFT_854597</name>
</gene>
<organism evidence="3 4">
    <name type="scientific">Terfezia boudieri ATCC MYA-4762</name>
    <dbReference type="NCBI Taxonomy" id="1051890"/>
    <lineage>
        <taxon>Eukaryota</taxon>
        <taxon>Fungi</taxon>
        <taxon>Dikarya</taxon>
        <taxon>Ascomycota</taxon>
        <taxon>Pezizomycotina</taxon>
        <taxon>Pezizomycetes</taxon>
        <taxon>Pezizales</taxon>
        <taxon>Pezizaceae</taxon>
        <taxon>Terfezia</taxon>
    </lineage>
</organism>
<keyword evidence="4" id="KW-1185">Reference proteome</keyword>
<evidence type="ECO:0000259" key="1">
    <source>
        <dbReference type="Pfam" id="PF01636"/>
    </source>
</evidence>
<dbReference type="InterPro" id="IPR002575">
    <property type="entry name" value="Aminoglycoside_PTrfase"/>
</dbReference>